<evidence type="ECO:0000313" key="4">
    <source>
        <dbReference type="Proteomes" id="UP000095281"/>
    </source>
</evidence>
<dbReference type="InterPro" id="IPR043968">
    <property type="entry name" value="SGNH"/>
</dbReference>
<keyword evidence="1" id="KW-0472">Membrane</keyword>
<feature type="domain" description="Acyltransferase 3" evidence="2">
    <location>
        <begin position="4"/>
        <end position="230"/>
    </location>
</feature>
<feature type="transmembrane region" description="Helical" evidence="1">
    <location>
        <begin position="301"/>
        <end position="322"/>
    </location>
</feature>
<feature type="domain" description="SGNH" evidence="3">
    <location>
        <begin position="430"/>
        <end position="674"/>
    </location>
</feature>
<organism evidence="4 5">
    <name type="scientific">Meloidogyne hapla</name>
    <name type="common">Root-knot nematode worm</name>
    <dbReference type="NCBI Taxonomy" id="6305"/>
    <lineage>
        <taxon>Eukaryota</taxon>
        <taxon>Metazoa</taxon>
        <taxon>Ecdysozoa</taxon>
        <taxon>Nematoda</taxon>
        <taxon>Chromadorea</taxon>
        <taxon>Rhabditida</taxon>
        <taxon>Tylenchina</taxon>
        <taxon>Tylenchomorpha</taxon>
        <taxon>Tylenchoidea</taxon>
        <taxon>Meloidogynidae</taxon>
        <taxon>Meloidogyninae</taxon>
        <taxon>Meloidogyne</taxon>
    </lineage>
</organism>
<dbReference type="PANTHER" id="PTHR23028:SF53">
    <property type="entry name" value="ACYL_TRANSF_3 DOMAIN-CONTAINING PROTEIN"/>
    <property type="match status" value="1"/>
</dbReference>
<dbReference type="Pfam" id="PF01757">
    <property type="entry name" value="Acyl_transf_3"/>
    <property type="match status" value="1"/>
</dbReference>
<evidence type="ECO:0000259" key="2">
    <source>
        <dbReference type="Pfam" id="PF01757"/>
    </source>
</evidence>
<dbReference type="OMA" id="CKKCHFF"/>
<feature type="transmembrane region" description="Helical" evidence="1">
    <location>
        <begin position="271"/>
        <end position="289"/>
    </location>
</feature>
<dbReference type="GO" id="GO:0000271">
    <property type="term" value="P:polysaccharide biosynthetic process"/>
    <property type="evidence" value="ECO:0007669"/>
    <property type="project" value="TreeGrafter"/>
</dbReference>
<feature type="transmembrane region" description="Helical" evidence="1">
    <location>
        <begin position="7"/>
        <end position="23"/>
    </location>
</feature>
<name>A0A1I8BHD9_MELHA</name>
<sequence>MKRADIQGLRAISIISVILYHIWPLNFPSGFLGVDVFFVISGYLIAKCLRNIGTKMNLNKLFETILDFYKRRIQRIVPIYLGVICATASISRTIMLESDFQQARADMYWSLGFATNLQSVFFDCKDYFTEVFSYRPFLHTWSLGVEMQFYLLAPLLIFFINYFGNSTKHSSIFPTIIAKQNFRRFTFCSLLLILSIITQQFIYFYFGSSISFGFVFCRLWQFIAGIISFLLNDNLIENEEKVEDEEKKNELKNDKNIVWPYILAHCTQSDGIATFALTLFIAFIVEILVDAQIRKLKSFCTVTFLIGIFYTFCFFQLLPTYYSGQIERIAVTKDFDGSLGGRAVTIDVNFTRLIIDDIVKSKEGHSRLANTLSLYERIRINEIIQSATYQDRYKILPGEVLTNRWIGKFSKMVPEERNFLKAVIERRARGEGKDSTFLLVGNSHADIISRELQDEFKFNYSYFHMFTAPGCVPFYVPEHLAFVTPDHQLPTKACAAYSQLVKEAIKSVQPDYLFIAFRLKRIKIMRFNLKLIFRWYGSFNEKQFNNSNNDEILGLINSFLLEIQPNVKKQIFFPSPNLLFKYETSRELAKRLWRGADLEQLHISYKEHLEKNNWSYKRLEHLNCQKCLIYDLASHFCNSTNDRCAAFDETTKLSIFFDTNHLSYLGRQLARPFLRSLITLN</sequence>
<dbReference type="PANTHER" id="PTHR23028">
    <property type="entry name" value="ACETYLTRANSFERASE"/>
    <property type="match status" value="1"/>
</dbReference>
<reference evidence="5" key="1">
    <citation type="submission" date="2016-11" db="UniProtKB">
        <authorList>
            <consortium name="WormBaseParasite"/>
        </authorList>
    </citation>
    <scope>IDENTIFICATION</scope>
</reference>
<dbReference type="Pfam" id="PF19040">
    <property type="entry name" value="SGNH"/>
    <property type="match status" value="1"/>
</dbReference>
<dbReference type="InterPro" id="IPR002656">
    <property type="entry name" value="Acyl_transf_3_dom"/>
</dbReference>
<evidence type="ECO:0000259" key="3">
    <source>
        <dbReference type="Pfam" id="PF19040"/>
    </source>
</evidence>
<feature type="transmembrane region" description="Helical" evidence="1">
    <location>
        <begin position="185"/>
        <end position="206"/>
    </location>
</feature>
<dbReference type="Proteomes" id="UP000095281">
    <property type="component" value="Unplaced"/>
</dbReference>
<evidence type="ECO:0000256" key="1">
    <source>
        <dbReference type="SAM" id="Phobius"/>
    </source>
</evidence>
<dbReference type="InterPro" id="IPR050879">
    <property type="entry name" value="Acyltransferase_3"/>
</dbReference>
<keyword evidence="1" id="KW-1133">Transmembrane helix</keyword>
<dbReference type="GO" id="GO:0016747">
    <property type="term" value="F:acyltransferase activity, transferring groups other than amino-acyl groups"/>
    <property type="evidence" value="ECO:0007669"/>
    <property type="project" value="InterPro"/>
</dbReference>
<dbReference type="WBParaSite" id="MhA1_Contig2415.frz3.gene4">
    <property type="protein sequence ID" value="MhA1_Contig2415.frz3.gene4"/>
    <property type="gene ID" value="MhA1_Contig2415.frz3.gene4"/>
</dbReference>
<dbReference type="AlphaFoldDB" id="A0A1I8BHD9"/>
<keyword evidence="4" id="KW-1185">Reference proteome</keyword>
<proteinExistence type="predicted"/>
<keyword evidence="1" id="KW-0812">Transmembrane</keyword>
<evidence type="ECO:0000313" key="5">
    <source>
        <dbReference type="WBParaSite" id="MhA1_Contig2415.frz3.gene4"/>
    </source>
</evidence>
<protein>
    <submittedName>
        <fullName evidence="5">Acyl_transf_3 domain-containing protein</fullName>
    </submittedName>
</protein>
<dbReference type="GO" id="GO:0016020">
    <property type="term" value="C:membrane"/>
    <property type="evidence" value="ECO:0007669"/>
    <property type="project" value="TreeGrafter"/>
</dbReference>
<feature type="transmembrane region" description="Helical" evidence="1">
    <location>
        <begin position="76"/>
        <end position="95"/>
    </location>
</feature>
<feature type="transmembrane region" description="Helical" evidence="1">
    <location>
        <begin position="29"/>
        <end position="46"/>
    </location>
</feature>
<feature type="transmembrane region" description="Helical" evidence="1">
    <location>
        <begin position="147"/>
        <end position="164"/>
    </location>
</feature>
<accession>A0A1I8BHD9</accession>